<reference evidence="1" key="1">
    <citation type="journal article" date="2022" name="bioRxiv">
        <title>Sequencing and chromosome-scale assembly of the giantPleurodeles waltlgenome.</title>
        <authorList>
            <person name="Brown T."/>
            <person name="Elewa A."/>
            <person name="Iarovenko S."/>
            <person name="Subramanian E."/>
            <person name="Araus A.J."/>
            <person name="Petzold A."/>
            <person name="Susuki M."/>
            <person name="Suzuki K.-i.T."/>
            <person name="Hayashi T."/>
            <person name="Toyoda A."/>
            <person name="Oliveira C."/>
            <person name="Osipova E."/>
            <person name="Leigh N.D."/>
            <person name="Simon A."/>
            <person name="Yun M.H."/>
        </authorList>
    </citation>
    <scope>NUCLEOTIDE SEQUENCE</scope>
    <source>
        <strain evidence="1">20211129_DDA</strain>
        <tissue evidence="1">Liver</tissue>
    </source>
</reference>
<dbReference type="EMBL" id="JANPWB010000015">
    <property type="protein sequence ID" value="KAJ1091667.1"/>
    <property type="molecule type" value="Genomic_DNA"/>
</dbReference>
<dbReference type="PANTHER" id="PTHR33050">
    <property type="entry name" value="REVERSE TRANSCRIPTASE DOMAIN-CONTAINING PROTEIN"/>
    <property type="match status" value="1"/>
</dbReference>
<organism evidence="1 2">
    <name type="scientific">Pleurodeles waltl</name>
    <name type="common">Iberian ribbed newt</name>
    <dbReference type="NCBI Taxonomy" id="8319"/>
    <lineage>
        <taxon>Eukaryota</taxon>
        <taxon>Metazoa</taxon>
        <taxon>Chordata</taxon>
        <taxon>Craniata</taxon>
        <taxon>Vertebrata</taxon>
        <taxon>Euteleostomi</taxon>
        <taxon>Amphibia</taxon>
        <taxon>Batrachia</taxon>
        <taxon>Caudata</taxon>
        <taxon>Salamandroidea</taxon>
        <taxon>Salamandridae</taxon>
        <taxon>Pleurodelinae</taxon>
        <taxon>Pleurodeles</taxon>
    </lineage>
</organism>
<dbReference type="InterPro" id="IPR052055">
    <property type="entry name" value="Hepadnavirus_pol/RT"/>
</dbReference>
<gene>
    <name evidence="1" type="ORF">NDU88_004784</name>
</gene>
<comment type="caution">
    <text evidence="1">The sequence shown here is derived from an EMBL/GenBank/DDBJ whole genome shotgun (WGS) entry which is preliminary data.</text>
</comment>
<dbReference type="AlphaFoldDB" id="A0AAV7LMR9"/>
<proteinExistence type="predicted"/>
<evidence type="ECO:0000313" key="1">
    <source>
        <dbReference type="EMBL" id="KAJ1091667.1"/>
    </source>
</evidence>
<dbReference type="PANTHER" id="PTHR33050:SF8">
    <property type="entry name" value="REVERSE TRANSCRIPTASE DOMAIN-CONTAINING PROTEIN"/>
    <property type="match status" value="1"/>
</dbReference>
<protein>
    <submittedName>
        <fullName evidence="1">Uncharacterized protein</fullName>
    </submittedName>
</protein>
<evidence type="ECO:0000313" key="2">
    <source>
        <dbReference type="Proteomes" id="UP001066276"/>
    </source>
</evidence>
<sequence>METPRVVQKVVHLDHPVGRRQEVIVGNLPTGEDYGLVSVELGGGSVGSVDAIKNADRVICGLVGKDQGKVSVDASIQVGINSDDVSGKSEVRLPQDKVQQLVSMLEEVVRKPKLELRHAQSLLGHFNFACKVVRVGRAFCRRLGFAMRGAVLLHHHIRLCAGVKDDLRMQIGFLQ</sequence>
<keyword evidence="2" id="KW-1185">Reference proteome</keyword>
<accession>A0AAV7LMR9</accession>
<dbReference type="Proteomes" id="UP001066276">
    <property type="component" value="Chromosome 11"/>
</dbReference>
<name>A0AAV7LMR9_PLEWA</name>